<comment type="caution">
    <text evidence="8">The sequence shown here is derived from an EMBL/GenBank/DDBJ whole genome shotgun (WGS) entry which is preliminary data.</text>
</comment>
<dbReference type="GO" id="GO:0016042">
    <property type="term" value="P:lipid catabolic process"/>
    <property type="evidence" value="ECO:0007669"/>
    <property type="project" value="UniProtKB-UniRule"/>
</dbReference>
<sequence>MAGIENPAPEGTEPLRAEYLIIGGGLAAASAAETLRAEGATGSVMMLCAENLPPYHRPSLSKAPTMREAVAPQILVHPEQFYREHAIELRLGTTVRAVDPERRIVTTKAGEEIGYRRLLIATGSTPRPLKARGAELRGVHTLRTVADAEAIRQTAAGAKHAVVLGGSFLGLEIAMALRELGLEVTIIERGPELLYRLEAPGLSKRFQQHVESRGLKLLFDTTTAALHGRDAVRELETVTGIRMPCELVVVSIGVTPTTEFLAGSGIALENGYIVADDQLRTNVPDIFAAGDVTAFYDPVFAQRRHIEHWDNAVKQGRLAARNMMGRRLRYDEVSYFFCEIGDVGFNVLGVTEGADEWIGRGDPDPAERSFALFYLKDDVPRALFSIGRPADETRIAEDMIRYRINLQGVKDRLPDSDFDLEHLPLQTALILQGGGALGAFECGVVKALEEQQIFPDIVAGVSIGAFNGAIIASHPHGATEALEAFWEELAVAAPPLPAAWASQTAVAMRILALGVPNFFRPRWMPSFQNMLDLPVNWKSFYDTAPMRALLMKYVDFPRLKSSPVRLLVSAINVATAELEIFDSYVDDLTPDHILASGSLPPGFPWTVIDGKAYWDGGIISNSPLDLVNERCGPDGKRVFIVDLFSNERELPSNIMEVMARRDEIIYSERVRSDLRHRETSAAYRRLTDFVLSHLEPAEASRIRHLPSYIQLMGRGAPTSITRFVREARSGEHPSRDYDFSDIAIRAEQEEGYMVASKELTEN</sequence>
<dbReference type="SUPFAM" id="SSF52151">
    <property type="entry name" value="FabD/lysophospholipase-like"/>
    <property type="match status" value="1"/>
</dbReference>
<evidence type="ECO:0000256" key="2">
    <source>
        <dbReference type="ARBA" id="ARBA00022630"/>
    </source>
</evidence>
<keyword evidence="6" id="KW-0378">Hydrolase</keyword>
<feature type="domain" description="PNPLA" evidence="7">
    <location>
        <begin position="429"/>
        <end position="628"/>
    </location>
</feature>
<dbReference type="PRINTS" id="PR00411">
    <property type="entry name" value="PNDRDTASEI"/>
</dbReference>
<dbReference type="Gene3D" id="3.50.50.60">
    <property type="entry name" value="FAD/NAD(P)-binding domain"/>
    <property type="match status" value="2"/>
</dbReference>
<dbReference type="SUPFAM" id="SSF51905">
    <property type="entry name" value="FAD/NAD(P)-binding domain"/>
    <property type="match status" value="1"/>
</dbReference>
<feature type="active site" description="Nucleophile" evidence="6">
    <location>
        <position position="462"/>
    </location>
</feature>
<dbReference type="EMBL" id="JACIEQ010000003">
    <property type="protein sequence ID" value="MBB4022752.1"/>
    <property type="molecule type" value="Genomic_DNA"/>
</dbReference>
<dbReference type="SUPFAM" id="SSF55424">
    <property type="entry name" value="FAD/NAD-linked reductases, dimerisation (C-terminal) domain"/>
    <property type="match status" value="1"/>
</dbReference>
<dbReference type="CDD" id="cd07209">
    <property type="entry name" value="Pat_hypo_Ecoli_Z1214_like"/>
    <property type="match status" value="1"/>
</dbReference>
<evidence type="ECO:0000313" key="8">
    <source>
        <dbReference type="EMBL" id="MBB4022752.1"/>
    </source>
</evidence>
<evidence type="ECO:0000256" key="1">
    <source>
        <dbReference type="ARBA" id="ARBA00001974"/>
    </source>
</evidence>
<feature type="short sequence motif" description="GXSXG" evidence="6">
    <location>
        <begin position="460"/>
        <end position="464"/>
    </location>
</feature>
<gene>
    <name evidence="8" type="ORF">GGR17_002571</name>
</gene>
<dbReference type="PANTHER" id="PTHR43557:SF2">
    <property type="entry name" value="RIESKE DOMAIN-CONTAINING PROTEIN-RELATED"/>
    <property type="match status" value="1"/>
</dbReference>
<dbReference type="InterPro" id="IPR050446">
    <property type="entry name" value="FAD-oxidoreductase/Apoptosis"/>
</dbReference>
<comment type="cofactor">
    <cofactor evidence="1">
        <name>FAD</name>
        <dbReference type="ChEBI" id="CHEBI:57692"/>
    </cofactor>
</comment>
<evidence type="ECO:0000256" key="5">
    <source>
        <dbReference type="ARBA" id="ARBA00023098"/>
    </source>
</evidence>
<dbReference type="PRINTS" id="PR00368">
    <property type="entry name" value="FADPNR"/>
</dbReference>
<feature type="short sequence motif" description="GXGXXG" evidence="6">
    <location>
        <begin position="433"/>
        <end position="438"/>
    </location>
</feature>
<accession>A0A840CF62</accession>
<dbReference type="GO" id="GO:0016651">
    <property type="term" value="F:oxidoreductase activity, acting on NAD(P)H"/>
    <property type="evidence" value="ECO:0007669"/>
    <property type="project" value="TreeGrafter"/>
</dbReference>
<dbReference type="GO" id="GO:0005737">
    <property type="term" value="C:cytoplasm"/>
    <property type="evidence" value="ECO:0007669"/>
    <property type="project" value="TreeGrafter"/>
</dbReference>
<dbReference type="RefSeq" id="WP_054539897.1">
    <property type="nucleotide sequence ID" value="NZ_JACIEQ010000003.1"/>
</dbReference>
<feature type="active site" description="Proton acceptor" evidence="6">
    <location>
        <position position="615"/>
    </location>
</feature>
<evidence type="ECO:0000256" key="3">
    <source>
        <dbReference type="ARBA" id="ARBA00022827"/>
    </source>
</evidence>
<dbReference type="Proteomes" id="UP000585681">
    <property type="component" value="Unassembled WGS sequence"/>
</dbReference>
<protein>
    <submittedName>
        <fullName evidence="8">NTE family protein</fullName>
    </submittedName>
</protein>
<dbReference type="InterPro" id="IPR016156">
    <property type="entry name" value="FAD/NAD-linked_Rdtase_dimer_sf"/>
</dbReference>
<dbReference type="Gene3D" id="3.40.1090.10">
    <property type="entry name" value="Cytosolic phospholipase A2 catalytic domain"/>
    <property type="match status" value="2"/>
</dbReference>
<dbReference type="Pfam" id="PF07992">
    <property type="entry name" value="Pyr_redox_2"/>
    <property type="match status" value="1"/>
</dbReference>
<dbReference type="InterPro" id="IPR002641">
    <property type="entry name" value="PNPLA_dom"/>
</dbReference>
<evidence type="ECO:0000313" key="9">
    <source>
        <dbReference type="Proteomes" id="UP000585681"/>
    </source>
</evidence>
<organism evidence="8 9">
    <name type="scientific">Actibacterium naphthalenivorans</name>
    <dbReference type="NCBI Taxonomy" id="1614693"/>
    <lineage>
        <taxon>Bacteria</taxon>
        <taxon>Pseudomonadati</taxon>
        <taxon>Pseudomonadota</taxon>
        <taxon>Alphaproteobacteria</taxon>
        <taxon>Rhodobacterales</taxon>
        <taxon>Roseobacteraceae</taxon>
        <taxon>Actibacterium</taxon>
    </lineage>
</organism>
<dbReference type="PANTHER" id="PTHR43557">
    <property type="entry name" value="APOPTOSIS-INDUCING FACTOR 1"/>
    <property type="match status" value="1"/>
</dbReference>
<dbReference type="GO" id="GO:0016787">
    <property type="term" value="F:hydrolase activity"/>
    <property type="evidence" value="ECO:0007669"/>
    <property type="project" value="UniProtKB-UniRule"/>
</dbReference>
<dbReference type="Pfam" id="PF14759">
    <property type="entry name" value="Reductase_C"/>
    <property type="match status" value="1"/>
</dbReference>
<dbReference type="Pfam" id="PF12536">
    <property type="entry name" value="DUF3734"/>
    <property type="match status" value="1"/>
</dbReference>
<keyword evidence="2" id="KW-0285">Flavoprotein</keyword>
<feature type="short sequence motif" description="DGA/G" evidence="6">
    <location>
        <begin position="615"/>
        <end position="617"/>
    </location>
</feature>
<name>A0A840CF62_9RHOB</name>
<dbReference type="InterPro" id="IPR028202">
    <property type="entry name" value="Reductase_C"/>
</dbReference>
<dbReference type="PROSITE" id="PS51635">
    <property type="entry name" value="PNPLA"/>
    <property type="match status" value="1"/>
</dbReference>
<dbReference type="Gene3D" id="3.30.390.30">
    <property type="match status" value="1"/>
</dbReference>
<evidence type="ECO:0000256" key="6">
    <source>
        <dbReference type="PROSITE-ProRule" id="PRU01161"/>
    </source>
</evidence>
<evidence type="ECO:0000259" key="7">
    <source>
        <dbReference type="PROSITE" id="PS51635"/>
    </source>
</evidence>
<dbReference type="InterPro" id="IPR036188">
    <property type="entry name" value="FAD/NAD-bd_sf"/>
</dbReference>
<dbReference type="InterPro" id="IPR023753">
    <property type="entry name" value="FAD/NAD-binding_dom"/>
</dbReference>
<keyword evidence="3" id="KW-0274">FAD</keyword>
<reference evidence="8" key="1">
    <citation type="submission" date="2020-08" db="EMBL/GenBank/DDBJ databases">
        <title>Genomic Encyclopedia of Type Strains, Phase IV (KMG-IV): sequencing the most valuable type-strain genomes for metagenomic binning, comparative biology and taxonomic classification.</title>
        <authorList>
            <person name="Goeker M."/>
        </authorList>
    </citation>
    <scope>NUCLEOTIDE SEQUENCE [LARGE SCALE GENOMIC DNA]</scope>
    <source>
        <strain evidence="8">DSM 105040</strain>
    </source>
</reference>
<dbReference type="InterPro" id="IPR016035">
    <property type="entry name" value="Acyl_Trfase/lysoPLipase"/>
</dbReference>
<dbReference type="InterPro" id="IPR021095">
    <property type="entry name" value="DUF3734"/>
</dbReference>
<dbReference type="Pfam" id="PF01734">
    <property type="entry name" value="Patatin"/>
    <property type="match status" value="1"/>
</dbReference>
<dbReference type="AlphaFoldDB" id="A0A840CF62"/>
<keyword evidence="9" id="KW-1185">Reference proteome</keyword>
<proteinExistence type="predicted"/>
<evidence type="ECO:0000256" key="4">
    <source>
        <dbReference type="ARBA" id="ARBA00023002"/>
    </source>
</evidence>
<keyword evidence="5 6" id="KW-0443">Lipid metabolism</keyword>
<keyword evidence="6" id="KW-0442">Lipid degradation</keyword>
<keyword evidence="4" id="KW-0560">Oxidoreductase</keyword>